<dbReference type="KEGG" id="dqu:106749617"/>
<dbReference type="RefSeq" id="XP_014484751.1">
    <property type="nucleotide sequence ID" value="XM_014629265.1"/>
</dbReference>
<feature type="domain" description="Endonuclease/exonuclease/phosphatase" evidence="1">
    <location>
        <begin position="8"/>
        <end position="213"/>
    </location>
</feature>
<dbReference type="Gene3D" id="3.60.10.10">
    <property type="entry name" value="Endonuclease/exonuclease/phosphatase"/>
    <property type="match status" value="1"/>
</dbReference>
<dbReference type="AlphaFoldDB" id="A0A6P3Y1P3"/>
<dbReference type="OrthoDB" id="7550275at2759"/>
<organism evidence="2 3">
    <name type="scientific">Dinoponera quadriceps</name>
    <name type="common">South American ant</name>
    <dbReference type="NCBI Taxonomy" id="609295"/>
    <lineage>
        <taxon>Eukaryota</taxon>
        <taxon>Metazoa</taxon>
        <taxon>Ecdysozoa</taxon>
        <taxon>Arthropoda</taxon>
        <taxon>Hexapoda</taxon>
        <taxon>Insecta</taxon>
        <taxon>Pterygota</taxon>
        <taxon>Neoptera</taxon>
        <taxon>Endopterygota</taxon>
        <taxon>Hymenoptera</taxon>
        <taxon>Apocrita</taxon>
        <taxon>Aculeata</taxon>
        <taxon>Formicoidea</taxon>
        <taxon>Formicidae</taxon>
        <taxon>Ponerinae</taxon>
        <taxon>Ponerini</taxon>
        <taxon>Dinoponera</taxon>
    </lineage>
</organism>
<dbReference type="Pfam" id="PF03372">
    <property type="entry name" value="Exo_endo_phos"/>
    <property type="match status" value="1"/>
</dbReference>
<evidence type="ECO:0000313" key="2">
    <source>
        <dbReference type="Proteomes" id="UP000515204"/>
    </source>
</evidence>
<keyword evidence="2" id="KW-1185">Reference proteome</keyword>
<dbReference type="GeneID" id="106749617"/>
<sequence length="316" mass="36260">MAGSIRIVTWNANGLSKHKSELEIFLDDQKIDICLISETHFTKESNFRIIGYETYHTIHPSNKARGGTAIIIRENIKHHEEPKLATESIQAATVSVQCKRYKFTISAVYSLPRHNIQQNEYIEFLQTLENSFIVGGDFNAKHTYWCSRYSSSKGKALFQAGKMLKCDFLSSGSSSYWPADTNKFPDVIDFFVTKGLSTNYINVVTCLDLSSDHTPVILILYDTIVCKENPSLVTKKVDWSNYSAYLEKNIKLNTLLKTSDQVENETKLFTEQLQHASKINSKVFVKTKYIASYSIEIKLQHSWKKYIEMKVDYVEK</sequence>
<accession>A0A6P3Y1P3</accession>
<reference evidence="3" key="1">
    <citation type="submission" date="2025-08" db="UniProtKB">
        <authorList>
            <consortium name="RefSeq"/>
        </authorList>
    </citation>
    <scope>IDENTIFICATION</scope>
</reference>
<dbReference type="Proteomes" id="UP000515204">
    <property type="component" value="Unplaced"/>
</dbReference>
<dbReference type="InterPro" id="IPR005135">
    <property type="entry name" value="Endo/exonuclease/phosphatase"/>
</dbReference>
<name>A0A6P3Y1P3_DINQU</name>
<protein>
    <submittedName>
        <fullName evidence="3">RNA-directed DNA polymerase from mobile element jockey-like</fullName>
    </submittedName>
</protein>
<dbReference type="PANTHER" id="PTHR33273">
    <property type="entry name" value="DOMAIN-CONTAINING PROTEIN, PUTATIVE-RELATED"/>
    <property type="match status" value="1"/>
</dbReference>
<dbReference type="GO" id="GO:0003824">
    <property type="term" value="F:catalytic activity"/>
    <property type="evidence" value="ECO:0007669"/>
    <property type="project" value="InterPro"/>
</dbReference>
<gene>
    <name evidence="3" type="primary">LOC106749617</name>
</gene>
<dbReference type="PANTHER" id="PTHR33273:SF4">
    <property type="entry name" value="ENDONUCLEASE_EXONUCLEASE_PHOSPHATASE DOMAIN-CONTAINING PROTEIN"/>
    <property type="match status" value="1"/>
</dbReference>
<evidence type="ECO:0000313" key="3">
    <source>
        <dbReference type="RefSeq" id="XP_014484751.1"/>
    </source>
</evidence>
<evidence type="ECO:0000259" key="1">
    <source>
        <dbReference type="Pfam" id="PF03372"/>
    </source>
</evidence>
<proteinExistence type="predicted"/>
<dbReference type="SUPFAM" id="SSF56219">
    <property type="entry name" value="DNase I-like"/>
    <property type="match status" value="1"/>
</dbReference>
<dbReference type="InterPro" id="IPR036691">
    <property type="entry name" value="Endo/exonu/phosph_ase_sf"/>
</dbReference>